<dbReference type="InterPro" id="IPR050109">
    <property type="entry name" value="HTH-type_TetR-like_transc_reg"/>
</dbReference>
<dbReference type="SUPFAM" id="SSF48498">
    <property type="entry name" value="Tetracyclin repressor-like, C-terminal domain"/>
    <property type="match status" value="1"/>
</dbReference>
<dbReference type="Pfam" id="PF00440">
    <property type="entry name" value="TetR_N"/>
    <property type="match status" value="1"/>
</dbReference>
<organism evidence="6 7">
    <name type="scientific">Microbacterium hydrocarbonoxydans</name>
    <dbReference type="NCBI Taxonomy" id="273678"/>
    <lineage>
        <taxon>Bacteria</taxon>
        <taxon>Bacillati</taxon>
        <taxon>Actinomycetota</taxon>
        <taxon>Actinomycetes</taxon>
        <taxon>Micrococcales</taxon>
        <taxon>Microbacteriaceae</taxon>
        <taxon>Microbacterium</taxon>
    </lineage>
</organism>
<dbReference type="PANTHER" id="PTHR30055">
    <property type="entry name" value="HTH-TYPE TRANSCRIPTIONAL REGULATOR RUTR"/>
    <property type="match status" value="1"/>
</dbReference>
<accession>A0A0M2HRN7</accession>
<protein>
    <submittedName>
        <fullName evidence="6">HTH-type transcriptional regulator BetI</fullName>
    </submittedName>
</protein>
<dbReference type="Proteomes" id="UP000033900">
    <property type="component" value="Unassembled WGS sequence"/>
</dbReference>
<evidence type="ECO:0000256" key="4">
    <source>
        <dbReference type="PROSITE-ProRule" id="PRU00335"/>
    </source>
</evidence>
<feature type="domain" description="HTH tetR-type" evidence="5">
    <location>
        <begin position="8"/>
        <end position="68"/>
    </location>
</feature>
<reference evidence="6 7" key="1">
    <citation type="submission" date="2015-02" db="EMBL/GenBank/DDBJ databases">
        <title>Draft genome sequences of ten Microbacterium spp. with emphasis on heavy metal contaminated environments.</title>
        <authorList>
            <person name="Corretto E."/>
        </authorList>
    </citation>
    <scope>NUCLEOTIDE SEQUENCE [LARGE SCALE GENOMIC DNA]</scope>
    <source>
        <strain evidence="6 7">SA35</strain>
    </source>
</reference>
<dbReference type="SUPFAM" id="SSF46689">
    <property type="entry name" value="Homeodomain-like"/>
    <property type="match status" value="1"/>
</dbReference>
<evidence type="ECO:0000256" key="2">
    <source>
        <dbReference type="ARBA" id="ARBA00023125"/>
    </source>
</evidence>
<dbReference type="OrthoDB" id="3173376at2"/>
<keyword evidence="7" id="KW-1185">Reference proteome</keyword>
<keyword evidence="2 4" id="KW-0238">DNA-binding</keyword>
<dbReference type="GO" id="GO:0000976">
    <property type="term" value="F:transcription cis-regulatory region binding"/>
    <property type="evidence" value="ECO:0007669"/>
    <property type="project" value="TreeGrafter"/>
</dbReference>
<dbReference type="PATRIC" id="fig|273678.4.peg.1943"/>
<evidence type="ECO:0000313" key="7">
    <source>
        <dbReference type="Proteomes" id="UP000033900"/>
    </source>
</evidence>
<dbReference type="EMBL" id="JYJB01000009">
    <property type="protein sequence ID" value="KJL47154.1"/>
    <property type="molecule type" value="Genomic_DNA"/>
</dbReference>
<dbReference type="PROSITE" id="PS50977">
    <property type="entry name" value="HTH_TETR_2"/>
    <property type="match status" value="1"/>
</dbReference>
<evidence type="ECO:0000256" key="1">
    <source>
        <dbReference type="ARBA" id="ARBA00023015"/>
    </source>
</evidence>
<dbReference type="GO" id="GO:0003700">
    <property type="term" value="F:DNA-binding transcription factor activity"/>
    <property type="evidence" value="ECO:0007669"/>
    <property type="project" value="TreeGrafter"/>
</dbReference>
<comment type="caution">
    <text evidence="6">The sequence shown here is derived from an EMBL/GenBank/DDBJ whole genome shotgun (WGS) entry which is preliminary data.</text>
</comment>
<dbReference type="Gene3D" id="1.10.357.10">
    <property type="entry name" value="Tetracycline Repressor, domain 2"/>
    <property type="match status" value="1"/>
</dbReference>
<evidence type="ECO:0000256" key="3">
    <source>
        <dbReference type="ARBA" id="ARBA00023163"/>
    </source>
</evidence>
<dbReference type="RefSeq" id="WP_045257584.1">
    <property type="nucleotide sequence ID" value="NZ_JYJB01000009.1"/>
</dbReference>
<name>A0A0M2HRN7_9MICO</name>
<feature type="DNA-binding region" description="H-T-H motif" evidence="4">
    <location>
        <begin position="31"/>
        <end position="50"/>
    </location>
</feature>
<proteinExistence type="predicted"/>
<keyword evidence="1" id="KW-0805">Transcription regulation</keyword>
<gene>
    <name evidence="6" type="primary">betI_7</name>
    <name evidence="6" type="ORF">RS84_01942</name>
</gene>
<dbReference type="InterPro" id="IPR036271">
    <property type="entry name" value="Tet_transcr_reg_TetR-rel_C_sf"/>
</dbReference>
<evidence type="ECO:0000259" key="5">
    <source>
        <dbReference type="PROSITE" id="PS50977"/>
    </source>
</evidence>
<dbReference type="PANTHER" id="PTHR30055:SF220">
    <property type="entry name" value="TETR-FAMILY REGULATORY PROTEIN"/>
    <property type="match status" value="1"/>
</dbReference>
<dbReference type="AlphaFoldDB" id="A0A0M2HRN7"/>
<dbReference type="STRING" id="273678.RS84_01942"/>
<keyword evidence="3" id="KW-0804">Transcription</keyword>
<evidence type="ECO:0000313" key="6">
    <source>
        <dbReference type="EMBL" id="KJL47154.1"/>
    </source>
</evidence>
<dbReference type="InterPro" id="IPR025996">
    <property type="entry name" value="MT1864/Rv1816-like_C"/>
</dbReference>
<dbReference type="InterPro" id="IPR001647">
    <property type="entry name" value="HTH_TetR"/>
</dbReference>
<dbReference type="Pfam" id="PF13305">
    <property type="entry name" value="TetR_C_33"/>
    <property type="match status" value="1"/>
</dbReference>
<sequence>MSDRYHHGSLRAQALRAAAEIVADEGPEALSLRDLARRAGVSHAAPAHHFGDRRGLFTALAAEGFTLLGDALQPSVDAADFARTAVAYVDFATAHPGHFAVMFRPSLLDADDVALQEAQTHASGLLQAGFDSVPDDRIRIERDDARRASWALVHGLAALTLSGALPGADLERLTLAAARQLLGDP</sequence>
<dbReference type="InterPro" id="IPR009057">
    <property type="entry name" value="Homeodomain-like_sf"/>
</dbReference>